<protein>
    <recommendedName>
        <fullName evidence="1">Ferric nitrobindin-like protein</fullName>
    </recommendedName>
</protein>
<proteinExistence type="inferred from homology"/>
<evidence type="ECO:0000259" key="2">
    <source>
        <dbReference type="Pfam" id="PF08768"/>
    </source>
</evidence>
<dbReference type="PANTHER" id="PTHR15854">
    <property type="entry name" value="THAP4 PROTEIN"/>
    <property type="match status" value="1"/>
</dbReference>
<dbReference type="InterPro" id="IPR022939">
    <property type="entry name" value="Nb(III)_bact/plant"/>
</dbReference>
<feature type="domain" description="THAP4-like heme-binding" evidence="2">
    <location>
        <begin position="48"/>
        <end position="198"/>
    </location>
</feature>
<organism evidence="3 4">
    <name type="scientific">Fodinicola feengrottensis</name>
    <dbReference type="NCBI Taxonomy" id="435914"/>
    <lineage>
        <taxon>Bacteria</taxon>
        <taxon>Bacillati</taxon>
        <taxon>Actinomycetota</taxon>
        <taxon>Actinomycetes</taxon>
        <taxon>Mycobacteriales</taxon>
        <taxon>Fodinicola</taxon>
    </lineage>
</organism>
<gene>
    <name evidence="3" type="ORF">GCM10009765_54870</name>
</gene>
<evidence type="ECO:0000256" key="1">
    <source>
        <dbReference type="HAMAP-Rule" id="MF_01297"/>
    </source>
</evidence>
<evidence type="ECO:0000313" key="4">
    <source>
        <dbReference type="Proteomes" id="UP001500618"/>
    </source>
</evidence>
<reference evidence="4" key="1">
    <citation type="journal article" date="2019" name="Int. J. Syst. Evol. Microbiol.">
        <title>The Global Catalogue of Microorganisms (GCM) 10K type strain sequencing project: providing services to taxonomists for standard genome sequencing and annotation.</title>
        <authorList>
            <consortium name="The Broad Institute Genomics Platform"/>
            <consortium name="The Broad Institute Genome Sequencing Center for Infectious Disease"/>
            <person name="Wu L."/>
            <person name="Ma J."/>
        </authorList>
    </citation>
    <scope>NUCLEOTIDE SEQUENCE [LARGE SCALE GENOMIC DNA]</scope>
    <source>
        <strain evidence="4">JCM 14718</strain>
    </source>
</reference>
<evidence type="ECO:0000313" key="3">
    <source>
        <dbReference type="EMBL" id="GAA1698463.1"/>
    </source>
</evidence>
<feature type="short sequence motif" description="GXWXGXG" evidence="1">
    <location>
        <begin position="56"/>
        <end position="62"/>
    </location>
</feature>
<dbReference type="SUPFAM" id="SSF50814">
    <property type="entry name" value="Lipocalins"/>
    <property type="match status" value="1"/>
</dbReference>
<comment type="similarity">
    <text evidence="1">Belongs to the nitrobindin family.</text>
</comment>
<accession>A0ABP4U391</accession>
<dbReference type="InterPro" id="IPR045165">
    <property type="entry name" value="Nitrobindin"/>
</dbReference>
<keyword evidence="4" id="KW-1185">Reference proteome</keyword>
<comment type="caution">
    <text evidence="1">Lacks conserved residue(s) required for the propagation of feature annotation.</text>
</comment>
<dbReference type="EMBL" id="BAAANY010000021">
    <property type="protein sequence ID" value="GAA1698463.1"/>
    <property type="molecule type" value="Genomic_DNA"/>
</dbReference>
<comment type="caution">
    <text evidence="3">The sequence shown here is derived from an EMBL/GenBank/DDBJ whole genome shotgun (WGS) entry which is preliminary data.</text>
</comment>
<dbReference type="CDD" id="cd07828">
    <property type="entry name" value="lipocalin_heme-bd-THAP4-like"/>
    <property type="match status" value="1"/>
</dbReference>
<dbReference type="Proteomes" id="UP001500618">
    <property type="component" value="Unassembled WGS sequence"/>
</dbReference>
<sequence>MPRGRLVRAVRGAEALSGGTLTTAEPNPGYPYEETHDLRSGPDLHGDLLGLLPLIGHWRGTGKGGYAGVDDFDFAQEVRFSHDGRAVLAYESRTWIIDPDGVPLRPYSRESGWWRPLGKDDFEVVLTDQDGFSELLVGTVEGTRYEMSSDAVLRSSTARDVVGEHRLYGIVERDLLYAVDQAASDQPLRPYMSGRLVRL</sequence>
<dbReference type="PANTHER" id="PTHR15854:SF4">
    <property type="entry name" value="PEROXYNITRITE ISOMERASE THAP4"/>
    <property type="match status" value="1"/>
</dbReference>
<name>A0ABP4U391_9ACTN</name>
<dbReference type="Pfam" id="PF08768">
    <property type="entry name" value="THAP4_heme-bd"/>
    <property type="match status" value="1"/>
</dbReference>
<dbReference type="InterPro" id="IPR012674">
    <property type="entry name" value="Calycin"/>
</dbReference>
<dbReference type="Gene3D" id="2.40.128.20">
    <property type="match status" value="1"/>
</dbReference>
<dbReference type="HAMAP" id="MF_01297">
    <property type="entry name" value="nitrobindin"/>
    <property type="match status" value="1"/>
</dbReference>
<dbReference type="InterPro" id="IPR014878">
    <property type="entry name" value="THAP4-like_heme-bd"/>
</dbReference>
<comment type="caution">
    <text evidence="1">Lacks the conserved His residue that binds heme iron in the nitrobindin family.</text>
</comment>